<evidence type="ECO:0000313" key="2">
    <source>
        <dbReference type="Proteomes" id="UP001262889"/>
    </source>
</evidence>
<dbReference type="SUPFAM" id="SSF158446">
    <property type="entry name" value="IVS-encoded protein-like"/>
    <property type="match status" value="1"/>
</dbReference>
<dbReference type="InterPro" id="IPR012657">
    <property type="entry name" value="23S_rRNA-intervening_sequence"/>
</dbReference>
<dbReference type="PANTHER" id="PTHR38471:SF2">
    <property type="entry name" value="FOUR HELIX BUNDLE PROTEIN"/>
    <property type="match status" value="1"/>
</dbReference>
<dbReference type="Gene3D" id="1.20.1440.60">
    <property type="entry name" value="23S rRNA-intervening sequence"/>
    <property type="match status" value="1"/>
</dbReference>
<keyword evidence="2" id="KW-1185">Reference proteome</keyword>
<name>A0ABU3CBK9_9FLAO</name>
<gene>
    <name evidence="1" type="ORF">RM553_12465</name>
</gene>
<reference evidence="1 2" key="1">
    <citation type="submission" date="2023-09" db="EMBL/GenBank/DDBJ databases">
        <authorList>
            <person name="Rey-Velasco X."/>
        </authorList>
    </citation>
    <scope>NUCLEOTIDE SEQUENCE [LARGE SCALE GENOMIC DNA]</scope>
    <source>
        <strain evidence="1 2">F363</strain>
    </source>
</reference>
<dbReference type="EMBL" id="JAVRHQ010000015">
    <property type="protein sequence ID" value="MDT0643648.1"/>
    <property type="molecule type" value="Genomic_DNA"/>
</dbReference>
<dbReference type="InterPro" id="IPR036583">
    <property type="entry name" value="23S_rRNA_IVS_sf"/>
</dbReference>
<comment type="caution">
    <text evidence="1">The sequence shown here is derived from an EMBL/GenBank/DDBJ whole genome shotgun (WGS) entry which is preliminary data.</text>
</comment>
<evidence type="ECO:0000313" key="1">
    <source>
        <dbReference type="EMBL" id="MDT0643648.1"/>
    </source>
</evidence>
<dbReference type="NCBIfam" id="TIGR02436">
    <property type="entry name" value="four helix bundle protein"/>
    <property type="match status" value="1"/>
</dbReference>
<sequence>MEVGSWKLEVGSWKLEVGSWKLEVGSWKLEVGSWKLEVGSWKIHLRYENMIQSFKDLMVYKESYELAMDVFLHTRRFPKEEIYSLTSQLIRASRSVPANISEGWCKRNYENIFKQHLIHALGSNGEVETWLNFSKDCSYIDKENFEKLIDRNAIIGRKITKLHQNWKSYEK</sequence>
<accession>A0ABU3CBK9</accession>
<organism evidence="1 2">
    <name type="scientific">Autumnicola tepida</name>
    <dbReference type="NCBI Taxonomy" id="3075595"/>
    <lineage>
        <taxon>Bacteria</taxon>
        <taxon>Pseudomonadati</taxon>
        <taxon>Bacteroidota</taxon>
        <taxon>Flavobacteriia</taxon>
        <taxon>Flavobacteriales</taxon>
        <taxon>Flavobacteriaceae</taxon>
        <taxon>Autumnicola</taxon>
    </lineage>
</organism>
<protein>
    <submittedName>
        <fullName evidence="1">Four helix bundle protein</fullName>
    </submittedName>
</protein>
<dbReference type="PANTHER" id="PTHR38471">
    <property type="entry name" value="FOUR HELIX BUNDLE PROTEIN"/>
    <property type="match status" value="1"/>
</dbReference>
<dbReference type="Proteomes" id="UP001262889">
    <property type="component" value="Unassembled WGS sequence"/>
</dbReference>
<dbReference type="CDD" id="cd16377">
    <property type="entry name" value="23S_rRNA_IVP_like"/>
    <property type="match status" value="1"/>
</dbReference>
<dbReference type="RefSeq" id="WP_311535268.1">
    <property type="nucleotide sequence ID" value="NZ_JAVRHQ010000015.1"/>
</dbReference>
<proteinExistence type="predicted"/>
<dbReference type="Pfam" id="PF05635">
    <property type="entry name" value="23S_rRNA_IVP"/>
    <property type="match status" value="1"/>
</dbReference>